<protein>
    <recommendedName>
        <fullName evidence="1">non-specific serine/threonine protein kinase</fullName>
        <ecNumber evidence="1">2.7.11.1</ecNumber>
    </recommendedName>
</protein>
<dbReference type="InterPro" id="IPR036621">
    <property type="entry name" value="Anticodon-bd_dom_sf"/>
</dbReference>
<dbReference type="PROSITE" id="PS00107">
    <property type="entry name" value="PROTEIN_KINASE_ATP"/>
    <property type="match status" value="1"/>
</dbReference>
<dbReference type="CDD" id="cd23823">
    <property type="entry name" value="RWD_GCN2"/>
    <property type="match status" value="1"/>
</dbReference>
<dbReference type="Pfam" id="PF12745">
    <property type="entry name" value="HGTP_anticodon2"/>
    <property type="match status" value="1"/>
</dbReference>
<evidence type="ECO:0000256" key="5">
    <source>
        <dbReference type="ARBA" id="ARBA00022777"/>
    </source>
</evidence>
<dbReference type="CDD" id="cd14012">
    <property type="entry name" value="PK_eIF2AK_GCN2_rpt1"/>
    <property type="match status" value="1"/>
</dbReference>
<dbReference type="GO" id="GO:0005737">
    <property type="term" value="C:cytoplasm"/>
    <property type="evidence" value="ECO:0007669"/>
    <property type="project" value="TreeGrafter"/>
</dbReference>
<proteinExistence type="inferred from homology"/>
<dbReference type="SMART" id="SM00220">
    <property type="entry name" value="S_TKc"/>
    <property type="match status" value="1"/>
</dbReference>
<gene>
    <name evidence="17" type="primary">EIF2AK4</name>
</gene>
<dbReference type="Gene3D" id="3.30.200.20">
    <property type="entry name" value="Phosphorylase Kinase, domain 1"/>
    <property type="match status" value="1"/>
</dbReference>
<evidence type="ECO:0000256" key="4">
    <source>
        <dbReference type="ARBA" id="ARBA00022741"/>
    </source>
</evidence>
<keyword evidence="5" id="KW-0418">Kinase</keyword>
<dbReference type="InterPro" id="IPR045864">
    <property type="entry name" value="aa-tRNA-synth_II/BPL/LPL"/>
</dbReference>
<dbReference type="EC" id="2.7.11.1" evidence="1"/>
<reference evidence="17" key="1">
    <citation type="submission" date="2025-08" db="UniProtKB">
        <authorList>
            <consortium name="Ensembl"/>
        </authorList>
    </citation>
    <scope>IDENTIFICATION</scope>
</reference>
<evidence type="ECO:0000256" key="11">
    <source>
        <dbReference type="PIRSR" id="PIRSR000660-2"/>
    </source>
</evidence>
<evidence type="ECO:0000256" key="7">
    <source>
        <dbReference type="ARBA" id="ARBA00037982"/>
    </source>
</evidence>
<dbReference type="GO" id="GO:0005634">
    <property type="term" value="C:nucleus"/>
    <property type="evidence" value="ECO:0007669"/>
    <property type="project" value="TreeGrafter"/>
</dbReference>
<dbReference type="GO" id="GO:0005524">
    <property type="term" value="F:ATP binding"/>
    <property type="evidence" value="ECO:0007669"/>
    <property type="project" value="UniProtKB-UniRule"/>
</dbReference>
<dbReference type="Proteomes" id="UP000472277">
    <property type="component" value="Chromosome 33"/>
</dbReference>
<dbReference type="Pfam" id="PF00069">
    <property type="entry name" value="Pkinase"/>
    <property type="match status" value="3"/>
</dbReference>
<dbReference type="InterPro" id="IPR024435">
    <property type="entry name" value="HisRS-related_dom"/>
</dbReference>
<evidence type="ECO:0000256" key="8">
    <source>
        <dbReference type="ARBA" id="ARBA00047899"/>
    </source>
</evidence>
<feature type="compositionally biased region" description="Polar residues" evidence="14">
    <location>
        <begin position="13"/>
        <end position="31"/>
    </location>
</feature>
<feature type="active site" description="Proton acceptor" evidence="10">
    <location>
        <position position="803"/>
    </location>
</feature>
<comment type="catalytic activity">
    <reaction evidence="8">
        <text>L-threonyl-[protein] + ATP = O-phospho-L-threonyl-[protein] + ADP + H(+)</text>
        <dbReference type="Rhea" id="RHEA:46608"/>
        <dbReference type="Rhea" id="RHEA-COMP:11060"/>
        <dbReference type="Rhea" id="RHEA-COMP:11605"/>
        <dbReference type="ChEBI" id="CHEBI:15378"/>
        <dbReference type="ChEBI" id="CHEBI:30013"/>
        <dbReference type="ChEBI" id="CHEBI:30616"/>
        <dbReference type="ChEBI" id="CHEBI:61977"/>
        <dbReference type="ChEBI" id="CHEBI:456216"/>
        <dbReference type="EC" id="2.7.11.1"/>
    </reaction>
</comment>
<evidence type="ECO:0000313" key="18">
    <source>
        <dbReference type="Proteomes" id="UP000472277"/>
    </source>
</evidence>
<feature type="coiled-coil region" evidence="13">
    <location>
        <begin position="157"/>
        <end position="218"/>
    </location>
</feature>
<dbReference type="GO" id="GO:0000077">
    <property type="term" value="P:DNA damage checkpoint signaling"/>
    <property type="evidence" value="ECO:0007669"/>
    <property type="project" value="InterPro"/>
</dbReference>
<keyword evidence="4 11" id="KW-0547">Nucleotide-binding</keyword>
<dbReference type="PIRSF" id="PIRSF000660">
    <property type="entry name" value="Ser/Thr_PK_GCN2"/>
    <property type="match status" value="1"/>
</dbReference>
<keyword evidence="18" id="KW-1185">Reference proteome</keyword>
<dbReference type="Gene3D" id="3.10.110.10">
    <property type="entry name" value="Ubiquitin Conjugating Enzyme"/>
    <property type="match status" value="1"/>
</dbReference>
<dbReference type="InterPro" id="IPR016255">
    <property type="entry name" value="Gcn2"/>
</dbReference>
<dbReference type="InterPro" id="IPR016135">
    <property type="entry name" value="UBQ-conjugating_enzyme/RWD"/>
</dbReference>
<dbReference type="FunFam" id="1.10.510.10:FF:000353">
    <property type="entry name" value="Eukaryotic translation initiation factor 2-alpha kinase 4"/>
    <property type="match status" value="1"/>
</dbReference>
<comment type="catalytic activity">
    <reaction evidence="9">
        <text>L-seryl-[protein] + ATP = O-phospho-L-seryl-[protein] + ADP + H(+)</text>
        <dbReference type="Rhea" id="RHEA:17989"/>
        <dbReference type="Rhea" id="RHEA-COMP:9863"/>
        <dbReference type="Rhea" id="RHEA-COMP:11604"/>
        <dbReference type="ChEBI" id="CHEBI:15378"/>
        <dbReference type="ChEBI" id="CHEBI:29999"/>
        <dbReference type="ChEBI" id="CHEBI:30616"/>
        <dbReference type="ChEBI" id="CHEBI:83421"/>
        <dbReference type="ChEBI" id="CHEBI:456216"/>
        <dbReference type="EC" id="2.7.11.1"/>
    </reaction>
</comment>
<dbReference type="SUPFAM" id="SSF54495">
    <property type="entry name" value="UBC-like"/>
    <property type="match status" value="1"/>
</dbReference>
<feature type="region of interest" description="Disordered" evidence="14">
    <location>
        <begin position="634"/>
        <end position="654"/>
    </location>
</feature>
<dbReference type="PROSITE" id="PS00108">
    <property type="entry name" value="PROTEIN_KINASE_ST"/>
    <property type="match status" value="1"/>
</dbReference>
<dbReference type="InterPro" id="IPR000719">
    <property type="entry name" value="Prot_kinase_dom"/>
</dbReference>
<keyword evidence="3" id="KW-0808">Transferase</keyword>
<organism evidence="17 18">
    <name type="scientific">Salmo trutta</name>
    <name type="common">Brown trout</name>
    <dbReference type="NCBI Taxonomy" id="8032"/>
    <lineage>
        <taxon>Eukaryota</taxon>
        <taxon>Metazoa</taxon>
        <taxon>Chordata</taxon>
        <taxon>Craniata</taxon>
        <taxon>Vertebrata</taxon>
        <taxon>Euteleostomi</taxon>
        <taxon>Actinopterygii</taxon>
        <taxon>Neopterygii</taxon>
        <taxon>Teleostei</taxon>
        <taxon>Protacanthopterygii</taxon>
        <taxon>Salmoniformes</taxon>
        <taxon>Salmonidae</taxon>
        <taxon>Salmoninae</taxon>
        <taxon>Salmo</taxon>
    </lineage>
</organism>
<dbReference type="Gene3D" id="3.40.50.800">
    <property type="entry name" value="Anticodon-binding domain"/>
    <property type="match status" value="1"/>
</dbReference>
<feature type="binding site" evidence="11 12">
    <location>
        <position position="590"/>
    </location>
    <ligand>
        <name>ATP</name>
        <dbReference type="ChEBI" id="CHEBI:30616"/>
    </ligand>
</feature>
<dbReference type="InterPro" id="IPR050339">
    <property type="entry name" value="CC_SR_Kinase"/>
</dbReference>
<dbReference type="FunFam" id="3.30.930.10:FF:000031">
    <property type="entry name" value="Eukaryotic translation initiation factor 2-alpha kinase 4"/>
    <property type="match status" value="1"/>
</dbReference>
<feature type="domain" description="RWD" evidence="16">
    <location>
        <begin position="36"/>
        <end position="149"/>
    </location>
</feature>
<feature type="domain" description="Protein kinase" evidence="15">
    <location>
        <begin position="271"/>
        <end position="515"/>
    </location>
</feature>
<feature type="region of interest" description="Disordered" evidence="14">
    <location>
        <begin position="1"/>
        <end position="31"/>
    </location>
</feature>
<feature type="binding site" evidence="11">
    <location>
        <begin position="567"/>
        <end position="575"/>
    </location>
    <ligand>
        <name>ATP</name>
        <dbReference type="ChEBI" id="CHEBI:30616"/>
    </ligand>
</feature>
<evidence type="ECO:0000256" key="12">
    <source>
        <dbReference type="PROSITE-ProRule" id="PRU10141"/>
    </source>
</evidence>
<comment type="similarity">
    <text evidence="7">Belongs to the protein kinase superfamily. Ser/Thr protein kinase family. GCN2 subfamily.</text>
</comment>
<dbReference type="Ensembl" id="ENSSTUT00000037404.1">
    <property type="protein sequence ID" value="ENSSTUP00000035780.1"/>
    <property type="gene ID" value="ENSSTUG00000015134.1"/>
</dbReference>
<evidence type="ECO:0000256" key="6">
    <source>
        <dbReference type="ARBA" id="ARBA00022840"/>
    </source>
</evidence>
<evidence type="ECO:0000256" key="13">
    <source>
        <dbReference type="SAM" id="Coils"/>
    </source>
</evidence>
<evidence type="ECO:0000256" key="3">
    <source>
        <dbReference type="ARBA" id="ARBA00022679"/>
    </source>
</evidence>
<dbReference type="InterPro" id="IPR017441">
    <property type="entry name" value="Protein_kinase_ATP_BS"/>
</dbReference>
<dbReference type="Pfam" id="PF05773">
    <property type="entry name" value="RWD"/>
    <property type="match status" value="1"/>
</dbReference>
<dbReference type="Gene3D" id="3.30.930.10">
    <property type="entry name" value="Bira Bifunctional Protein, Domain 2"/>
    <property type="match status" value="1"/>
</dbReference>
<keyword evidence="6 11" id="KW-0067">ATP-binding</keyword>
<dbReference type="SUPFAM" id="SSF52954">
    <property type="entry name" value="Class II aaRS ABD-related"/>
    <property type="match status" value="1"/>
</dbReference>
<dbReference type="Pfam" id="PF13393">
    <property type="entry name" value="tRNA-synt_His"/>
    <property type="match status" value="1"/>
</dbReference>
<keyword evidence="13" id="KW-0175">Coiled coil</keyword>
<dbReference type="InterPro" id="IPR008271">
    <property type="entry name" value="Ser/Thr_kinase_AS"/>
</dbReference>
<evidence type="ECO:0000256" key="1">
    <source>
        <dbReference type="ARBA" id="ARBA00012513"/>
    </source>
</evidence>
<feature type="domain" description="Protein kinase" evidence="15">
    <location>
        <begin position="561"/>
        <end position="945"/>
    </location>
</feature>
<name>A0A673YNJ3_SALTR</name>
<dbReference type="FunFam" id="3.30.200.20:FF:000308">
    <property type="entry name" value="Eukaryotic translation initiation factor 2-alpha kinase 4"/>
    <property type="match status" value="1"/>
</dbReference>
<dbReference type="InParanoid" id="A0A673YNJ3"/>
<evidence type="ECO:0000256" key="10">
    <source>
        <dbReference type="PIRSR" id="PIRSR000660-1"/>
    </source>
</evidence>
<dbReference type="PANTHER" id="PTHR11042">
    <property type="entry name" value="EUKARYOTIC TRANSLATION INITIATION FACTOR 2-ALPHA KINASE EIF2-ALPHA KINASE -RELATED"/>
    <property type="match status" value="1"/>
</dbReference>
<dbReference type="InterPro" id="IPR006575">
    <property type="entry name" value="RWD_dom"/>
</dbReference>
<keyword evidence="2" id="KW-0723">Serine/threonine-protein kinase</keyword>
<dbReference type="FunFam" id="3.40.50.800:FF:000009">
    <property type="entry name" value="Eukaryotic translation initiation factor 2-alpha kinase"/>
    <property type="match status" value="1"/>
</dbReference>
<dbReference type="Gene3D" id="1.10.510.10">
    <property type="entry name" value="Transferase(Phosphotransferase) domain 1"/>
    <property type="match status" value="2"/>
</dbReference>
<evidence type="ECO:0000256" key="2">
    <source>
        <dbReference type="ARBA" id="ARBA00022527"/>
    </source>
</evidence>
<reference evidence="17" key="2">
    <citation type="submission" date="2025-09" db="UniProtKB">
        <authorList>
            <consortium name="Ensembl"/>
        </authorList>
    </citation>
    <scope>IDENTIFICATION</scope>
</reference>
<sequence>MSGGQMCDEWDSSRMSCHQTSAAGSGTEDYSVQQENELEALASIFGDDFQDLRNNRPWKIKRPPEVYLCLRPNGLSNGKESYVTVDLQVKIPPTYPDMPPELDLKNAKGLSNDNLQNLQTELTKLAAERCGEVMIYELADHVQGFLSEHNKRPSSSFHEEMLKNQRLQQERLALEEQARLDQCRRQEEQTKFEIMAEIQRREEEKREEKKRKEMAKQLTLHVVFVVTRRDTYSEDSQRSQEVLHFSNSTLGDIVVHRGKCLGESERLGRNVYNAFDATNGEFAVVYEWILRWNKKIGKFFTSEENGKIDSCKKQIHGAESELNSLLKLEHPNLVHYQALSSSERDDCLVVDLLVEYVGVSSSLSQSLSSQTAIPLERLRLHTTQLLAALDYLHSNSVVHKQLGASSVLLDHQGNVRLTDYSLSKRLGDICNEDIFVQARVRFCEDMLPTKAGKKGDVWSMGLMLLALSQGKEVREYPVSVPTSLPADFQDFLNRCVCLDDADRWNTQQLLDHPFLNPPLPKTPLQYNGDDFASSVIPHSHILNAPFSTGLQRQFSRYFNEFEELQLLGKGAFGAVIKVQNKLDGCYYAVKRIQVNPASKQFRRIKGEVTLLSRLNHENIVRYYNAWIERHETPSTGVLSSDSSEPKSTAEKLPQVRAPSLRLNELGFSILDNVEDNAPPPALASSVEWSTSIERSSSAKCSGHETSDEDDDDEEDVFCASFLPSNSDSESDIIFDNGNGSISQVSVHIIAIVCVTSMEYCEKSTLRDTIDQGLHQDNSRLWRFFREILDGLAYIHEQGMIHRDLKPVNIFLDSQDHVKIGDFGLATDHPANSRIKQISGFDCTFNLLIGCRNMTGMVGTALYVSPEVQGNTKATYNQKVDLFSLGIILFEMSYRPMTTGSERISVLSQLRMVTLCLSQRKVIGWLLNHDPALRPTAQELLKSDLLPPPQMEESELHEVLQHTMANVNGKAYRTMVNQLFSQNTSPVMDYTYDVDLHKGSFNFNSAKLQQYVYETITRIFKKHGAVRLQTPLLLPRNRKLYEGSELACLMDHSGMLVTLPYDLRMAFARFVARNNITNFKRWSIERVFRPRKPDRAHPRELLECAFDVIVPVTNSLLPDAETIFTISEIIQEFSVLQERNYHIYLNHTSLLKAILLHSGVPEDKLSHASSILCEAMSEKLTRREVEAKFCNLSLSNNSLQTLYKYIEQKGDLRDLVPLITSLTKQKTAVTQLAKQGLRDLEELTGLLKRLGVKLQVVVNLGLVYKVQHHCGVIFQFVAFIKKRRRTVPDIVAAGGRYDHLILEFRGPASSAPVPSAVGASVALDKVCAALANMEEPPSISLCDVLVVPVGHTSMGRAINVIQKLWTAGVSADIVYDVSQSQETLLEHCRQAGITCMALVSDKEGNYIKVKSFEKERQSEKRIPESDLVDHIVQKCRTKFYEEKNVREISETVSLQNSKGSLVSTSGTVKQPLDPVSKDDPITFDREQSSNYGPLVSYEPPLFWFDGDEPFDISVKHLLSRLPKQRYLKSICEEIHRFKIMKRCVVVPVVTGLF</sequence>
<dbReference type="SUPFAM" id="SSF55681">
    <property type="entry name" value="Class II aaRS and biotin synthetases"/>
    <property type="match status" value="1"/>
</dbReference>
<dbReference type="SMART" id="SM00591">
    <property type="entry name" value="RWD"/>
    <property type="match status" value="1"/>
</dbReference>
<dbReference type="GeneTree" id="ENSGT00940000156798"/>
<evidence type="ECO:0000259" key="15">
    <source>
        <dbReference type="PROSITE" id="PS50011"/>
    </source>
</evidence>
<dbReference type="InterPro" id="IPR041715">
    <property type="entry name" value="HisRS-like_core"/>
</dbReference>
<evidence type="ECO:0000313" key="17">
    <source>
        <dbReference type="Ensembl" id="ENSSTUP00000035780.1"/>
    </source>
</evidence>
<dbReference type="FunFam" id="3.10.110.10:FF:000057">
    <property type="entry name" value="eukaryotic translation initiation factor 2-alpha kinase 4"/>
    <property type="match status" value="1"/>
</dbReference>
<evidence type="ECO:0000256" key="9">
    <source>
        <dbReference type="ARBA" id="ARBA00048679"/>
    </source>
</evidence>
<accession>A0A673YNJ3</accession>
<dbReference type="SUPFAM" id="SSF56112">
    <property type="entry name" value="Protein kinase-like (PK-like)"/>
    <property type="match status" value="2"/>
</dbReference>
<evidence type="ECO:0000259" key="16">
    <source>
        <dbReference type="PROSITE" id="PS50908"/>
    </source>
</evidence>
<dbReference type="InterPro" id="IPR011009">
    <property type="entry name" value="Kinase-like_dom_sf"/>
</dbReference>
<dbReference type="PANTHER" id="PTHR11042:SF136">
    <property type="entry name" value="EIF-2-ALPHA KINASE GCN2"/>
    <property type="match status" value="1"/>
</dbReference>
<dbReference type="GO" id="GO:0004694">
    <property type="term" value="F:eukaryotic translation initiation factor 2alpha kinase activity"/>
    <property type="evidence" value="ECO:0007669"/>
    <property type="project" value="InterPro"/>
</dbReference>
<dbReference type="PROSITE" id="PS50908">
    <property type="entry name" value="RWD"/>
    <property type="match status" value="1"/>
</dbReference>
<dbReference type="CDD" id="cd14046">
    <property type="entry name" value="STKc_EIF2AK4_GCN2_rpt2"/>
    <property type="match status" value="1"/>
</dbReference>
<evidence type="ECO:0000256" key="14">
    <source>
        <dbReference type="SAM" id="MobiDB-lite"/>
    </source>
</evidence>
<dbReference type="PROSITE" id="PS50011">
    <property type="entry name" value="PROTEIN_KINASE_DOM"/>
    <property type="match status" value="2"/>
</dbReference>